<organism evidence="1 2">
    <name type="scientific">Nyssa sinensis</name>
    <dbReference type="NCBI Taxonomy" id="561372"/>
    <lineage>
        <taxon>Eukaryota</taxon>
        <taxon>Viridiplantae</taxon>
        <taxon>Streptophyta</taxon>
        <taxon>Embryophyta</taxon>
        <taxon>Tracheophyta</taxon>
        <taxon>Spermatophyta</taxon>
        <taxon>Magnoliopsida</taxon>
        <taxon>eudicotyledons</taxon>
        <taxon>Gunneridae</taxon>
        <taxon>Pentapetalae</taxon>
        <taxon>asterids</taxon>
        <taxon>Cornales</taxon>
        <taxon>Nyssaceae</taxon>
        <taxon>Nyssa</taxon>
    </lineage>
</organism>
<name>A0A5J5AMJ8_9ASTE</name>
<evidence type="ECO:0000313" key="1">
    <source>
        <dbReference type="EMBL" id="KAA8532335.1"/>
    </source>
</evidence>
<evidence type="ECO:0000313" key="2">
    <source>
        <dbReference type="Proteomes" id="UP000325577"/>
    </source>
</evidence>
<reference evidence="1 2" key="1">
    <citation type="submission" date="2019-09" db="EMBL/GenBank/DDBJ databases">
        <title>A chromosome-level genome assembly of the Chinese tupelo Nyssa sinensis.</title>
        <authorList>
            <person name="Yang X."/>
            <person name="Kang M."/>
            <person name="Yang Y."/>
            <person name="Xiong H."/>
            <person name="Wang M."/>
            <person name="Zhang Z."/>
            <person name="Wang Z."/>
            <person name="Wu H."/>
            <person name="Ma T."/>
            <person name="Liu J."/>
            <person name="Xi Z."/>
        </authorList>
    </citation>
    <scope>NUCLEOTIDE SEQUENCE [LARGE SCALE GENOMIC DNA]</scope>
    <source>
        <strain evidence="1">J267</strain>
        <tissue evidence="1">Leaf</tissue>
    </source>
</reference>
<dbReference type="EMBL" id="CM018042">
    <property type="protein sequence ID" value="KAA8532335.1"/>
    <property type="molecule type" value="Genomic_DNA"/>
</dbReference>
<accession>A0A5J5AMJ8</accession>
<keyword evidence="2" id="KW-1185">Reference proteome</keyword>
<proteinExistence type="predicted"/>
<dbReference type="Proteomes" id="UP000325577">
    <property type="component" value="Linkage Group LG19"/>
</dbReference>
<sequence length="83" mass="9039">MVGHATQAMATILDDPKDTKRVKRLQAKLETTCTKLKASRAAVHSLEEKCESLDGKYKEAVTAEGVIVEDVVPISEVAPMDIE</sequence>
<gene>
    <name evidence="1" type="ORF">F0562_032410</name>
</gene>
<protein>
    <submittedName>
        <fullName evidence="1">Uncharacterized protein</fullName>
    </submittedName>
</protein>
<dbReference type="AlphaFoldDB" id="A0A5J5AMJ8"/>